<dbReference type="GO" id="GO:0006508">
    <property type="term" value="P:proteolysis"/>
    <property type="evidence" value="ECO:0007669"/>
    <property type="project" value="InterPro"/>
</dbReference>
<comment type="subcellular location">
    <subcellularLocation>
        <location evidence="1">Secreted</location>
    </subcellularLocation>
</comment>
<keyword evidence="5" id="KW-0391">Immunity</keyword>
<evidence type="ECO:0000256" key="3">
    <source>
        <dbReference type="ARBA" id="ARBA00022588"/>
    </source>
</evidence>
<dbReference type="InterPro" id="IPR043504">
    <property type="entry name" value="Peptidase_S1_PA_chymotrypsin"/>
</dbReference>
<evidence type="ECO:0000313" key="11">
    <source>
        <dbReference type="EMBL" id="SSX23250.1"/>
    </source>
</evidence>
<dbReference type="VEuPathDB" id="VectorBase:CSON008593"/>
<dbReference type="GO" id="GO:0045087">
    <property type="term" value="P:innate immune response"/>
    <property type="evidence" value="ECO:0007669"/>
    <property type="project" value="UniProtKB-KW"/>
</dbReference>
<keyword evidence="3" id="KW-0399">Innate immunity</keyword>
<feature type="signal peptide" evidence="9">
    <location>
        <begin position="1"/>
        <end position="20"/>
    </location>
</feature>
<accession>A0A336LZK5</accession>
<dbReference type="CDD" id="cd00190">
    <property type="entry name" value="Tryp_SPc"/>
    <property type="match status" value="1"/>
</dbReference>
<dbReference type="Pfam" id="PF18322">
    <property type="entry name" value="CLIP_1"/>
    <property type="match status" value="1"/>
</dbReference>
<evidence type="ECO:0000256" key="8">
    <source>
        <dbReference type="ARBA" id="ARBA00024195"/>
    </source>
</evidence>
<dbReference type="PROSITE" id="PS50240">
    <property type="entry name" value="TRYPSIN_DOM"/>
    <property type="match status" value="1"/>
</dbReference>
<proteinExistence type="inferred from homology"/>
<evidence type="ECO:0000259" key="10">
    <source>
        <dbReference type="PROSITE" id="PS50240"/>
    </source>
</evidence>
<protein>
    <submittedName>
        <fullName evidence="11">CSON008593 protein</fullName>
    </submittedName>
</protein>
<dbReference type="OMA" id="NEDKECK"/>
<dbReference type="Gene3D" id="2.40.10.10">
    <property type="entry name" value="Trypsin-like serine proteases"/>
    <property type="match status" value="2"/>
</dbReference>
<dbReference type="InterPro" id="IPR009003">
    <property type="entry name" value="Peptidase_S1_PA"/>
</dbReference>
<dbReference type="EMBL" id="UFQT01000325">
    <property type="protein sequence ID" value="SSX23250.1"/>
    <property type="molecule type" value="Genomic_DNA"/>
</dbReference>
<evidence type="ECO:0000256" key="6">
    <source>
        <dbReference type="ARBA" id="ARBA00023157"/>
    </source>
</evidence>
<keyword evidence="6" id="KW-1015">Disulfide bond</keyword>
<evidence type="ECO:0000256" key="5">
    <source>
        <dbReference type="ARBA" id="ARBA00022859"/>
    </source>
</evidence>
<dbReference type="FunFam" id="2.40.10.10:FF:000028">
    <property type="entry name" value="Serine protease easter"/>
    <property type="match status" value="1"/>
</dbReference>
<sequence>MLRILSIFAFVLLCHHFIHANTDDLVSEVFGNPPANDNRAGEGGPEAYEHCVHDGIDGECVPFYLCSNDSKLLTGGEGVIDIRFNEDKECKDYLTTCCFSEEKLAEPRKPPSVVEIGCGVRNTEGLGFRIQGAKDQESEFGEFPWMVAILSEEEALGKKVNVYKCGGSLIAPNVVLTGAHCVFDKDPAQLKARLGEWDTQTANELFAHQDFNVIRKVVHENFNSKALYNNVALLVLDNSAVLQDNIGTICLPPQGTKFDGARCTASGWGKDHYGKEGKYQVILKKLDLPIVPHVSTQMLLSSVIGSTYNFNKSVELTHQNTCINNQTIMITLVKKHNQKN</sequence>
<dbReference type="Pfam" id="PF00089">
    <property type="entry name" value="Trypsin"/>
    <property type="match status" value="1"/>
</dbReference>
<dbReference type="InterPro" id="IPR041515">
    <property type="entry name" value="PPAF-2-like_Clip"/>
</dbReference>
<evidence type="ECO:0000256" key="4">
    <source>
        <dbReference type="ARBA" id="ARBA00022729"/>
    </source>
</evidence>
<reference evidence="11" key="1">
    <citation type="submission" date="2018-07" db="EMBL/GenBank/DDBJ databases">
        <authorList>
            <person name="Quirk P.G."/>
            <person name="Krulwich T.A."/>
        </authorList>
    </citation>
    <scope>NUCLEOTIDE SEQUENCE</scope>
</reference>
<gene>
    <name evidence="11" type="primary">CSON008593</name>
</gene>
<dbReference type="PANTHER" id="PTHR24258:SF129">
    <property type="entry name" value="LP15124P-RELATED"/>
    <property type="match status" value="1"/>
</dbReference>
<organism evidence="11">
    <name type="scientific">Culicoides sonorensis</name>
    <name type="common">Biting midge</name>
    <dbReference type="NCBI Taxonomy" id="179676"/>
    <lineage>
        <taxon>Eukaryota</taxon>
        <taxon>Metazoa</taxon>
        <taxon>Ecdysozoa</taxon>
        <taxon>Arthropoda</taxon>
        <taxon>Hexapoda</taxon>
        <taxon>Insecta</taxon>
        <taxon>Pterygota</taxon>
        <taxon>Neoptera</taxon>
        <taxon>Endopterygota</taxon>
        <taxon>Diptera</taxon>
        <taxon>Nematocera</taxon>
        <taxon>Chironomoidea</taxon>
        <taxon>Ceratopogonidae</taxon>
        <taxon>Ceratopogoninae</taxon>
        <taxon>Culicoides</taxon>
        <taxon>Monoculicoides</taxon>
    </lineage>
</organism>
<evidence type="ECO:0000256" key="9">
    <source>
        <dbReference type="SAM" id="SignalP"/>
    </source>
</evidence>
<dbReference type="AlphaFoldDB" id="A0A336LZK5"/>
<dbReference type="GO" id="GO:0004252">
    <property type="term" value="F:serine-type endopeptidase activity"/>
    <property type="evidence" value="ECO:0007669"/>
    <property type="project" value="InterPro"/>
</dbReference>
<evidence type="ECO:0000256" key="1">
    <source>
        <dbReference type="ARBA" id="ARBA00004613"/>
    </source>
</evidence>
<dbReference type="InterPro" id="IPR001254">
    <property type="entry name" value="Trypsin_dom"/>
</dbReference>
<dbReference type="PANTHER" id="PTHR24258">
    <property type="entry name" value="SERINE PROTEASE-RELATED"/>
    <property type="match status" value="1"/>
</dbReference>
<evidence type="ECO:0000256" key="2">
    <source>
        <dbReference type="ARBA" id="ARBA00022525"/>
    </source>
</evidence>
<comment type="similarity">
    <text evidence="8">Belongs to the peptidase S1 family. CLIP subfamily.</text>
</comment>
<name>A0A336LZK5_CULSO</name>
<dbReference type="SUPFAM" id="SSF50494">
    <property type="entry name" value="Trypsin-like serine proteases"/>
    <property type="match status" value="1"/>
</dbReference>
<dbReference type="GO" id="GO:0005576">
    <property type="term" value="C:extracellular region"/>
    <property type="evidence" value="ECO:0007669"/>
    <property type="project" value="UniProtKB-SubCell"/>
</dbReference>
<feature type="domain" description="Peptidase S1" evidence="10">
    <location>
        <begin position="130"/>
        <end position="340"/>
    </location>
</feature>
<feature type="chain" id="PRO_5016383847" evidence="9">
    <location>
        <begin position="21"/>
        <end position="340"/>
    </location>
</feature>
<keyword evidence="2" id="KW-0964">Secreted</keyword>
<evidence type="ECO:0000256" key="7">
    <source>
        <dbReference type="ARBA" id="ARBA00023180"/>
    </source>
</evidence>
<dbReference type="SMART" id="SM00020">
    <property type="entry name" value="Tryp_SPc"/>
    <property type="match status" value="1"/>
</dbReference>
<keyword evidence="7" id="KW-0325">Glycoprotein</keyword>
<keyword evidence="4 9" id="KW-0732">Signal</keyword>